<comment type="similarity">
    <text evidence="2">Belongs to the branched chain amino acid transporter family.</text>
</comment>
<keyword evidence="4" id="KW-1003">Cell membrane</keyword>
<feature type="transmembrane region" description="Helical" evidence="9">
    <location>
        <begin position="359"/>
        <end position="377"/>
    </location>
</feature>
<feature type="transmembrane region" description="Helical" evidence="9">
    <location>
        <begin position="207"/>
        <end position="226"/>
    </location>
</feature>
<sequence length="454" mass="48458">MGKLNPHSHKRLDTRQRIIVGITFFSMFFGAGNLIFPPYLGALAGNRTLVGMVGFVVSAVGLPILGVIVVAQAGGFGNLSARVSKRFALVLGVAIMLTIGPLFAIPRTASTSFEMAVVPFAGQQNLWLVRLLYSLVFFGLAFLVAQHPDKLSQVLGKVMGPLLLVMIVVLFAACLFAKHPGFANPQGSYAHHQLMQGFIDGYQTMDLLAGLYFGIVISANISSMGVEDEHDNRAETGIGGIFTGIMLAIIYAMLGFVGAVSGSYQAIDGATDTGATVLTNLTDRLFGHVGTMFVGLIFIVACFNVCSGLLSTCSSYFHKQFGTVLGYRGWTIVFTLIALVIANIGLSAIIKLSVPVLEALYPIAIVLVLLSLLHGVFTRHFPAVYFWTVLFTAIDSVANGIANLVAAFGGRLVWLETACNWLPLNSVALGWVVPALAGFVVGIIVSIAERMHTH</sequence>
<evidence type="ECO:0000256" key="8">
    <source>
        <dbReference type="ARBA" id="ARBA00023136"/>
    </source>
</evidence>
<dbReference type="AlphaFoldDB" id="A0A315RUM6"/>
<name>A0A315RUM6_BIFAN</name>
<dbReference type="GO" id="GO:0005886">
    <property type="term" value="C:plasma membrane"/>
    <property type="evidence" value="ECO:0007669"/>
    <property type="project" value="UniProtKB-SubCell"/>
</dbReference>
<dbReference type="GeneID" id="29695983"/>
<dbReference type="OMA" id="IWPAGPI"/>
<feature type="transmembrane region" description="Helical" evidence="9">
    <location>
        <begin position="18"/>
        <end position="40"/>
    </location>
</feature>
<feature type="transmembrane region" description="Helical" evidence="9">
    <location>
        <begin position="285"/>
        <end position="310"/>
    </location>
</feature>
<dbReference type="Pfam" id="PF05525">
    <property type="entry name" value="Branch_AA_trans"/>
    <property type="match status" value="1"/>
</dbReference>
<feature type="transmembrane region" description="Helical" evidence="9">
    <location>
        <begin position="330"/>
        <end position="353"/>
    </location>
</feature>
<comment type="subcellular location">
    <subcellularLocation>
        <location evidence="1">Cell membrane</location>
        <topology evidence="1">Multi-pass membrane protein</topology>
    </subcellularLocation>
</comment>
<dbReference type="PANTHER" id="PTHR30588:SF0">
    <property type="entry name" value="BRANCHED-CHAIN AMINO ACID PERMEASE BRNQ"/>
    <property type="match status" value="1"/>
</dbReference>
<evidence type="ECO:0000256" key="2">
    <source>
        <dbReference type="ARBA" id="ARBA00008540"/>
    </source>
</evidence>
<feature type="transmembrane region" description="Helical" evidence="9">
    <location>
        <begin position="126"/>
        <end position="146"/>
    </location>
</feature>
<comment type="caution">
    <text evidence="10">The sequence shown here is derived from an EMBL/GenBank/DDBJ whole genome shotgun (WGS) entry which is preliminary data.</text>
</comment>
<dbReference type="RefSeq" id="WP_004217683.1">
    <property type="nucleotide sequence ID" value="NZ_CAKMAC010000007.1"/>
</dbReference>
<feature type="transmembrane region" description="Helical" evidence="9">
    <location>
        <begin position="428"/>
        <end position="448"/>
    </location>
</feature>
<dbReference type="GO" id="GO:0015190">
    <property type="term" value="F:L-leucine transmembrane transporter activity"/>
    <property type="evidence" value="ECO:0007669"/>
    <property type="project" value="TreeGrafter"/>
</dbReference>
<evidence type="ECO:0000256" key="6">
    <source>
        <dbReference type="ARBA" id="ARBA00022970"/>
    </source>
</evidence>
<evidence type="ECO:0000256" key="9">
    <source>
        <dbReference type="SAM" id="Phobius"/>
    </source>
</evidence>
<evidence type="ECO:0000256" key="1">
    <source>
        <dbReference type="ARBA" id="ARBA00004651"/>
    </source>
</evidence>
<dbReference type="InterPro" id="IPR004685">
    <property type="entry name" value="Brnchd-chn_aa_trnsp_Livcs"/>
</dbReference>
<evidence type="ECO:0000313" key="10">
    <source>
        <dbReference type="EMBL" id="RYM94350.1"/>
    </source>
</evidence>
<dbReference type="NCBIfam" id="TIGR00796">
    <property type="entry name" value="livcs"/>
    <property type="match status" value="1"/>
</dbReference>
<evidence type="ECO:0000256" key="7">
    <source>
        <dbReference type="ARBA" id="ARBA00022989"/>
    </source>
</evidence>
<proteinExistence type="inferred from homology"/>
<protein>
    <submittedName>
        <fullName evidence="10">Branched-chain amino acid transporter</fullName>
    </submittedName>
</protein>
<dbReference type="Proteomes" id="UP000293613">
    <property type="component" value="Unassembled WGS sequence"/>
</dbReference>
<keyword evidence="7 9" id="KW-1133">Transmembrane helix</keyword>
<feature type="transmembrane region" description="Helical" evidence="9">
    <location>
        <begin position="52"/>
        <end position="75"/>
    </location>
</feature>
<feature type="transmembrane region" description="Helical" evidence="9">
    <location>
        <begin position="158"/>
        <end position="178"/>
    </location>
</feature>
<dbReference type="GO" id="GO:0015188">
    <property type="term" value="F:L-isoleucine transmembrane transporter activity"/>
    <property type="evidence" value="ECO:0007669"/>
    <property type="project" value="TreeGrafter"/>
</dbReference>
<dbReference type="GO" id="GO:0015820">
    <property type="term" value="P:L-leucine transport"/>
    <property type="evidence" value="ECO:0007669"/>
    <property type="project" value="TreeGrafter"/>
</dbReference>
<reference evidence="10 11" key="1">
    <citation type="journal article" date="2019" name="Appl. Environ. Microbiol.">
        <title>Dissecting the evolutionary development of the Bifidobacterium animalis species through comparative genomics analyses.</title>
        <authorList>
            <person name="Lugli G.A."/>
            <person name="Mancino W."/>
            <person name="Milani C."/>
            <person name="Duranti S."/>
            <person name="Mancabelli L."/>
            <person name="Napoli S."/>
            <person name="Mangifesta M."/>
            <person name="Viappiani A."/>
            <person name="Anzalone R."/>
            <person name="Longhi G."/>
            <person name="van Sinderen D."/>
            <person name="Ventura M."/>
            <person name="Turroni F."/>
        </authorList>
    </citation>
    <scope>NUCLEOTIDE SEQUENCE [LARGE SCALE GENOMIC DNA]</scope>
    <source>
        <strain evidence="10 11">2011B</strain>
    </source>
</reference>
<feature type="transmembrane region" description="Helical" evidence="9">
    <location>
        <begin position="238"/>
        <end position="265"/>
    </location>
</feature>
<evidence type="ECO:0000256" key="4">
    <source>
        <dbReference type="ARBA" id="ARBA00022475"/>
    </source>
</evidence>
<evidence type="ECO:0000313" key="11">
    <source>
        <dbReference type="Proteomes" id="UP000293613"/>
    </source>
</evidence>
<feature type="transmembrane region" description="Helical" evidence="9">
    <location>
        <begin position="384"/>
        <end position="408"/>
    </location>
</feature>
<keyword evidence="6" id="KW-0029">Amino-acid transport</keyword>
<accession>A0A315RUM6</accession>
<evidence type="ECO:0000256" key="3">
    <source>
        <dbReference type="ARBA" id="ARBA00022448"/>
    </source>
</evidence>
<organism evidence="10 11">
    <name type="scientific">Bifidobacterium animalis subsp. lactis</name>
    <name type="common">Bifidobacterium lactis</name>
    <dbReference type="NCBI Taxonomy" id="302911"/>
    <lineage>
        <taxon>Bacteria</taxon>
        <taxon>Bacillati</taxon>
        <taxon>Actinomycetota</taxon>
        <taxon>Actinomycetes</taxon>
        <taxon>Bifidobacteriales</taxon>
        <taxon>Bifidobacteriaceae</taxon>
        <taxon>Bifidobacterium</taxon>
    </lineage>
</organism>
<keyword evidence="5 9" id="KW-0812">Transmembrane</keyword>
<keyword evidence="8 9" id="KW-0472">Membrane</keyword>
<gene>
    <name evidence="10" type="ORF">PG2011B_1065</name>
</gene>
<evidence type="ECO:0000256" key="5">
    <source>
        <dbReference type="ARBA" id="ARBA00022692"/>
    </source>
</evidence>
<dbReference type="EMBL" id="RSCO01000028">
    <property type="protein sequence ID" value="RYM94350.1"/>
    <property type="molecule type" value="Genomic_DNA"/>
</dbReference>
<feature type="transmembrane region" description="Helical" evidence="9">
    <location>
        <begin position="87"/>
        <end position="106"/>
    </location>
</feature>
<keyword evidence="3" id="KW-0813">Transport</keyword>
<dbReference type="PANTHER" id="PTHR30588">
    <property type="entry name" value="BRANCHED-CHAIN AMINO ACID TRANSPORT SYSTEM 2 CARRIER PROTEIN"/>
    <property type="match status" value="1"/>
</dbReference>
<dbReference type="GO" id="GO:0005304">
    <property type="term" value="F:L-valine transmembrane transporter activity"/>
    <property type="evidence" value="ECO:0007669"/>
    <property type="project" value="TreeGrafter"/>
</dbReference>
<dbReference type="GO" id="GO:0015818">
    <property type="term" value="P:isoleucine transport"/>
    <property type="evidence" value="ECO:0007669"/>
    <property type="project" value="TreeGrafter"/>
</dbReference>